<dbReference type="GO" id="GO:0012505">
    <property type="term" value="C:endomembrane system"/>
    <property type="evidence" value="ECO:0007669"/>
    <property type="project" value="UniProtKB-SubCell"/>
</dbReference>
<evidence type="ECO:0000259" key="4">
    <source>
        <dbReference type="Pfam" id="PF04598"/>
    </source>
</evidence>
<evidence type="ECO:0000256" key="2">
    <source>
        <dbReference type="ARBA" id="ARBA00009279"/>
    </source>
</evidence>
<feature type="domain" description="Gasdermin pore forming" evidence="4">
    <location>
        <begin position="1"/>
        <end position="71"/>
    </location>
</feature>
<dbReference type="GO" id="GO:0012501">
    <property type="term" value="P:programmed cell death"/>
    <property type="evidence" value="ECO:0007669"/>
    <property type="project" value="InterPro"/>
</dbReference>
<accession>A0A553NJT7</accession>
<proteinExistence type="inferred from homology"/>
<comment type="subcellular location">
    <subcellularLocation>
        <location evidence="1">Endomembrane system</location>
    </subcellularLocation>
</comment>
<dbReference type="EMBL" id="SRMA01026899">
    <property type="protein sequence ID" value="TRY65705.1"/>
    <property type="molecule type" value="Genomic_DNA"/>
</dbReference>
<feature type="domain" description="Gasdermin pore forming" evidence="4">
    <location>
        <begin position="81"/>
        <end position="191"/>
    </location>
</feature>
<dbReference type="PANTHER" id="PTHR15207:SF3">
    <property type="entry name" value="DEAFNESS, AUTOSOMAL DOMINANT 5-RELATED"/>
    <property type="match status" value="1"/>
</dbReference>
<comment type="caution">
    <text evidence="5">The sequence shown here is derived from an EMBL/GenBank/DDBJ whole genome shotgun (WGS) entry which is preliminary data.</text>
</comment>
<organism evidence="5 6">
    <name type="scientific">Danionella cerebrum</name>
    <dbReference type="NCBI Taxonomy" id="2873325"/>
    <lineage>
        <taxon>Eukaryota</taxon>
        <taxon>Metazoa</taxon>
        <taxon>Chordata</taxon>
        <taxon>Craniata</taxon>
        <taxon>Vertebrata</taxon>
        <taxon>Euteleostomi</taxon>
        <taxon>Actinopterygii</taxon>
        <taxon>Neopterygii</taxon>
        <taxon>Teleostei</taxon>
        <taxon>Ostariophysi</taxon>
        <taxon>Cypriniformes</taxon>
        <taxon>Danionidae</taxon>
        <taxon>Danioninae</taxon>
        <taxon>Danionella</taxon>
    </lineage>
</organism>
<keyword evidence="6" id="KW-1185">Reference proteome</keyword>
<evidence type="ECO:0000313" key="5">
    <source>
        <dbReference type="EMBL" id="TRY65705.1"/>
    </source>
</evidence>
<evidence type="ECO:0000313" key="6">
    <source>
        <dbReference type="Proteomes" id="UP000316079"/>
    </source>
</evidence>
<reference evidence="5 6" key="1">
    <citation type="journal article" date="2019" name="Sci. Data">
        <title>Hybrid genome assembly and annotation of Danionella translucida.</title>
        <authorList>
            <person name="Kadobianskyi M."/>
            <person name="Schulze L."/>
            <person name="Schuelke M."/>
            <person name="Judkewitz B."/>
        </authorList>
    </citation>
    <scope>NUCLEOTIDE SEQUENCE [LARGE SCALE GENOMIC DNA]</scope>
    <source>
        <strain evidence="5 6">Bolton</strain>
    </source>
</reference>
<dbReference type="InterPro" id="IPR042377">
    <property type="entry name" value="GSDME"/>
</dbReference>
<keyword evidence="3" id="KW-0472">Membrane</keyword>
<evidence type="ECO:0000256" key="3">
    <source>
        <dbReference type="ARBA" id="ARBA00023136"/>
    </source>
</evidence>
<gene>
    <name evidence="5" type="ORF">DNTS_005554</name>
</gene>
<dbReference type="InterPro" id="IPR040460">
    <property type="entry name" value="Gasdermin_pore"/>
</dbReference>
<evidence type="ECO:0000256" key="1">
    <source>
        <dbReference type="ARBA" id="ARBA00004308"/>
    </source>
</evidence>
<dbReference type="Pfam" id="PF04598">
    <property type="entry name" value="Gasdermin"/>
    <property type="match status" value="2"/>
</dbReference>
<protein>
    <recommendedName>
        <fullName evidence="4">Gasdermin pore forming domain-containing protein</fullName>
    </recommendedName>
</protein>
<dbReference type="AlphaFoldDB" id="A0A553NJT7"/>
<comment type="similarity">
    <text evidence="2">Belongs to the gasdermin family.</text>
</comment>
<dbReference type="PANTHER" id="PTHR15207">
    <property type="entry name" value="NONSYNDROMIC HEARING IMPAIRMENT PROTEIN"/>
    <property type="match status" value="1"/>
</dbReference>
<sequence length="456" mass="51575">MFEKATKTFVKRVDQWGNLIPASSPNDSRKLRPLSVVLKSKKKWFWQRIKYRPTEFTLNDLLKGKKSQIKPGKNLSIMRKRTKKDSLGVQRKLDMEHSLIQQSRKKNTDFTLVKERIFTTSNCEILFAEQGNCSCQALFGDFFTQMSCECKAKQLYGSEAKLEIPPNTVVAYSVTEMSIDVDGLFELCLVPGGSEQNKACEVDGKWLQIQEDLPLSKQKKAPEGIQSSFWPLFELSFERRSSILVLLRKTLLDRPVLSTLMDTLEDLSSGETQCFFTRELPERQSQIIDDILNLLKCESLENSSSISTANHSNPLLKSNLNGSNSAASHHNGLSKKATKCNLDLICAMWKLISALEELTDAVLKQLEQFCIPDRLSSLQDLISELSSSHTLIHKNHIPEFFQNDEEFQRAEELLKSCGVLIKKENDTLISEMTSREGFLPLILCIAIHGLASLCSA</sequence>
<dbReference type="GO" id="GO:0005737">
    <property type="term" value="C:cytoplasm"/>
    <property type="evidence" value="ECO:0007669"/>
    <property type="project" value="TreeGrafter"/>
</dbReference>
<name>A0A553NJT7_9TELE</name>
<dbReference type="Proteomes" id="UP000316079">
    <property type="component" value="Unassembled WGS sequence"/>
</dbReference>
<dbReference type="OrthoDB" id="8815334at2759"/>
<dbReference type="STRING" id="623744.A0A553NJT7"/>